<comment type="caution">
    <text evidence="2">The sequence shown here is derived from an EMBL/GenBank/DDBJ whole genome shotgun (WGS) entry which is preliminary data.</text>
</comment>
<sequence>MMGGDGGGAVGGDAAGEEVSSKPAVEDAPGDNDAEVAEKICT</sequence>
<evidence type="ECO:0000256" key="1">
    <source>
        <dbReference type="SAM" id="MobiDB-lite"/>
    </source>
</evidence>
<feature type="compositionally biased region" description="Gly residues" evidence="1">
    <location>
        <begin position="1"/>
        <end position="14"/>
    </location>
</feature>
<gene>
    <name evidence="2" type="ORF">CEURO_LOCUS17795</name>
</gene>
<name>A0A9P0ZM18_CUSEU</name>
<protein>
    <submittedName>
        <fullName evidence="2">Uncharacterized protein</fullName>
    </submittedName>
</protein>
<proteinExistence type="predicted"/>
<reference evidence="2" key="1">
    <citation type="submission" date="2022-07" db="EMBL/GenBank/DDBJ databases">
        <authorList>
            <person name="Macas J."/>
            <person name="Novak P."/>
            <person name="Neumann P."/>
        </authorList>
    </citation>
    <scope>NUCLEOTIDE SEQUENCE</scope>
</reference>
<keyword evidence="3" id="KW-1185">Reference proteome</keyword>
<organism evidence="2 3">
    <name type="scientific">Cuscuta europaea</name>
    <name type="common">European dodder</name>
    <dbReference type="NCBI Taxonomy" id="41803"/>
    <lineage>
        <taxon>Eukaryota</taxon>
        <taxon>Viridiplantae</taxon>
        <taxon>Streptophyta</taxon>
        <taxon>Embryophyta</taxon>
        <taxon>Tracheophyta</taxon>
        <taxon>Spermatophyta</taxon>
        <taxon>Magnoliopsida</taxon>
        <taxon>eudicotyledons</taxon>
        <taxon>Gunneridae</taxon>
        <taxon>Pentapetalae</taxon>
        <taxon>asterids</taxon>
        <taxon>lamiids</taxon>
        <taxon>Solanales</taxon>
        <taxon>Convolvulaceae</taxon>
        <taxon>Cuscuteae</taxon>
        <taxon>Cuscuta</taxon>
        <taxon>Cuscuta subgen. Cuscuta</taxon>
    </lineage>
</organism>
<feature type="region of interest" description="Disordered" evidence="1">
    <location>
        <begin position="1"/>
        <end position="42"/>
    </location>
</feature>
<accession>A0A9P0ZM18</accession>
<evidence type="ECO:0000313" key="3">
    <source>
        <dbReference type="Proteomes" id="UP001152484"/>
    </source>
</evidence>
<evidence type="ECO:0000313" key="2">
    <source>
        <dbReference type="EMBL" id="CAH9107654.1"/>
    </source>
</evidence>
<dbReference type="AlphaFoldDB" id="A0A9P0ZM18"/>
<dbReference type="EMBL" id="CAMAPE010000051">
    <property type="protein sequence ID" value="CAH9107654.1"/>
    <property type="molecule type" value="Genomic_DNA"/>
</dbReference>
<dbReference type="Proteomes" id="UP001152484">
    <property type="component" value="Unassembled WGS sequence"/>
</dbReference>